<evidence type="ECO:0000313" key="3">
    <source>
        <dbReference type="Proteomes" id="UP000759443"/>
    </source>
</evidence>
<keyword evidence="1" id="KW-1133">Transmembrane helix</keyword>
<organism evidence="2 3">
    <name type="scientific">Rhizobium halophytocola</name>
    <dbReference type="NCBI Taxonomy" id="735519"/>
    <lineage>
        <taxon>Bacteria</taxon>
        <taxon>Pseudomonadati</taxon>
        <taxon>Pseudomonadota</taxon>
        <taxon>Alphaproteobacteria</taxon>
        <taxon>Hyphomicrobiales</taxon>
        <taxon>Rhizobiaceae</taxon>
        <taxon>Rhizobium/Agrobacterium group</taxon>
        <taxon>Rhizobium</taxon>
    </lineage>
</organism>
<sequence>MSVAGLHSASRYGTQLPAAPDASDAPLLVRWLAVFAVMGGLTVNLFLCFVNTRITGIHPSWVMAGEALMIAAAGLAALDRRLGLYLMVGVFVSYMIFLFAMRHAIDPKPVRDVLIPILFYFTGSRLRDPVLGDRMVVVSAVIVTFFGLFEYLATDLYLQIFNILGYYIARGTVTLQDTYGATTGLFASGLRPEPRTLLPFLGQHRVSSVFLEPVSAGNFGVIIFCWAYFRKEMGGRWLVIAAAMTSIVLADARFGFLTCVAIVVLAPFFRFIPRVMWLAAPLLLLAVISAYGLHSGTEGGPNDIAGRFKVTASLLARLTPEIVFGMQTTDSFTADSGLAYTLTQFGLFGFIFIWWAAVYAPARTTRAWQFHAGILVYMILLLLISNSLYSIKTAGLMWCLLGIADHASVFSAPTASRRKSSA</sequence>
<dbReference type="Proteomes" id="UP000759443">
    <property type="component" value="Unassembled WGS sequence"/>
</dbReference>
<evidence type="ECO:0000256" key="1">
    <source>
        <dbReference type="SAM" id="Phobius"/>
    </source>
</evidence>
<keyword evidence="3" id="KW-1185">Reference proteome</keyword>
<keyword evidence="1" id="KW-0472">Membrane</keyword>
<feature type="transmembrane region" description="Helical" evidence="1">
    <location>
        <begin position="61"/>
        <end position="78"/>
    </location>
</feature>
<proteinExistence type="predicted"/>
<gene>
    <name evidence="2" type="ORF">J2Z17_003482</name>
</gene>
<reference evidence="2 3" key="1">
    <citation type="submission" date="2021-03" db="EMBL/GenBank/DDBJ databases">
        <title>Genomic Encyclopedia of Type Strains, Phase IV (KMG-IV): sequencing the most valuable type-strain genomes for metagenomic binning, comparative biology and taxonomic classification.</title>
        <authorList>
            <person name="Goeker M."/>
        </authorList>
    </citation>
    <scope>NUCLEOTIDE SEQUENCE [LARGE SCALE GENOMIC DNA]</scope>
    <source>
        <strain evidence="2 3">DSM 21600</strain>
    </source>
</reference>
<keyword evidence="1" id="KW-0812">Transmembrane</keyword>
<feature type="transmembrane region" description="Helical" evidence="1">
    <location>
        <begin position="135"/>
        <end position="153"/>
    </location>
</feature>
<feature type="transmembrane region" description="Helical" evidence="1">
    <location>
        <begin position="235"/>
        <end position="268"/>
    </location>
</feature>
<dbReference type="RefSeq" id="WP_209946858.1">
    <property type="nucleotide sequence ID" value="NZ_JAGGJU010000009.1"/>
</dbReference>
<feature type="transmembrane region" description="Helical" evidence="1">
    <location>
        <begin position="28"/>
        <end position="49"/>
    </location>
</feature>
<evidence type="ECO:0000313" key="2">
    <source>
        <dbReference type="EMBL" id="MBP1852030.1"/>
    </source>
</evidence>
<name>A0ABS4E258_9HYPH</name>
<feature type="transmembrane region" description="Helical" evidence="1">
    <location>
        <begin position="370"/>
        <end position="389"/>
    </location>
</feature>
<accession>A0ABS4E258</accession>
<feature type="transmembrane region" description="Helical" evidence="1">
    <location>
        <begin position="209"/>
        <end position="229"/>
    </location>
</feature>
<feature type="transmembrane region" description="Helical" evidence="1">
    <location>
        <begin position="338"/>
        <end position="358"/>
    </location>
</feature>
<feature type="transmembrane region" description="Helical" evidence="1">
    <location>
        <begin position="275"/>
        <end position="293"/>
    </location>
</feature>
<protein>
    <submittedName>
        <fullName evidence="2">Polymerase</fullName>
    </submittedName>
</protein>
<comment type="caution">
    <text evidence="2">The sequence shown here is derived from an EMBL/GenBank/DDBJ whole genome shotgun (WGS) entry which is preliminary data.</text>
</comment>
<feature type="transmembrane region" description="Helical" evidence="1">
    <location>
        <begin position="84"/>
        <end position="101"/>
    </location>
</feature>
<dbReference type="EMBL" id="JAGGJU010000009">
    <property type="protein sequence ID" value="MBP1852030.1"/>
    <property type="molecule type" value="Genomic_DNA"/>
</dbReference>